<gene>
    <name evidence="1" type="ORF">Harvfovirus16_1</name>
</gene>
<proteinExistence type="predicted"/>
<evidence type="ECO:0000313" key="1">
    <source>
        <dbReference type="EMBL" id="AYV81091.1"/>
    </source>
</evidence>
<name>A0A3G5A4F6_9VIRU</name>
<accession>A0A3G5A4F6</accession>
<protein>
    <submittedName>
        <fullName evidence="1">Uncharacterized protein</fullName>
    </submittedName>
</protein>
<sequence length="66" mass="7789">MSDFVRTSTNDILSSFKVNGVWHNQTVAVKLEKIVLRELYQIIMNPSVDKYFGDHEFRDILCWIIN</sequence>
<reference evidence="1" key="1">
    <citation type="submission" date="2018-10" db="EMBL/GenBank/DDBJ databases">
        <title>Hidden diversity of soil giant viruses.</title>
        <authorList>
            <person name="Schulz F."/>
            <person name="Alteio L."/>
            <person name="Goudeau D."/>
            <person name="Ryan E.M."/>
            <person name="Malmstrom R.R."/>
            <person name="Blanchard J."/>
            <person name="Woyke T."/>
        </authorList>
    </citation>
    <scope>NUCLEOTIDE SEQUENCE</scope>
    <source>
        <strain evidence="1">HAV1</strain>
    </source>
</reference>
<organism evidence="1">
    <name type="scientific">Harvfovirus sp</name>
    <dbReference type="NCBI Taxonomy" id="2487768"/>
    <lineage>
        <taxon>Viruses</taxon>
        <taxon>Varidnaviria</taxon>
        <taxon>Bamfordvirae</taxon>
        <taxon>Nucleocytoviricota</taxon>
        <taxon>Megaviricetes</taxon>
        <taxon>Imitervirales</taxon>
        <taxon>Mimiviridae</taxon>
        <taxon>Klosneuvirinae</taxon>
    </lineage>
</organism>
<dbReference type="EMBL" id="MK072258">
    <property type="protein sequence ID" value="AYV81091.1"/>
    <property type="molecule type" value="Genomic_DNA"/>
</dbReference>